<comment type="catalytic activity">
    <reaction evidence="6">
        <text>L-aspartate + NADP(+) + H2O = oxaloacetate + NH4(+) + NADPH + H(+)</text>
        <dbReference type="Rhea" id="RHEA:11784"/>
        <dbReference type="ChEBI" id="CHEBI:15377"/>
        <dbReference type="ChEBI" id="CHEBI:15378"/>
        <dbReference type="ChEBI" id="CHEBI:16452"/>
        <dbReference type="ChEBI" id="CHEBI:28938"/>
        <dbReference type="ChEBI" id="CHEBI:29991"/>
        <dbReference type="ChEBI" id="CHEBI:57783"/>
        <dbReference type="ChEBI" id="CHEBI:58349"/>
        <dbReference type="EC" id="1.4.1.21"/>
    </reaction>
</comment>
<comment type="caution">
    <text evidence="9">The sequence shown here is derived from an EMBL/GenBank/DDBJ whole genome shotgun (WGS) entry which is preliminary data.</text>
</comment>
<dbReference type="Proteomes" id="UP000231553">
    <property type="component" value="Unassembled WGS sequence"/>
</dbReference>
<evidence type="ECO:0000259" key="7">
    <source>
        <dbReference type="Pfam" id="PF01958"/>
    </source>
</evidence>
<dbReference type="GO" id="GO:0050661">
    <property type="term" value="F:NADP binding"/>
    <property type="evidence" value="ECO:0007669"/>
    <property type="project" value="UniProtKB-UniRule"/>
</dbReference>
<evidence type="ECO:0000256" key="2">
    <source>
        <dbReference type="ARBA" id="ARBA00022642"/>
    </source>
</evidence>
<name>A0A2M8J0F6_9RHOB</name>
<dbReference type="Pfam" id="PF01958">
    <property type="entry name" value="Asp_DH_C"/>
    <property type="match status" value="1"/>
</dbReference>
<evidence type="ECO:0000256" key="3">
    <source>
        <dbReference type="ARBA" id="ARBA00022857"/>
    </source>
</evidence>
<accession>A0A2M8J0F6</accession>
<feature type="domain" description="Aspartate/homoserine dehydrogenase NAD-binding" evidence="8">
    <location>
        <begin position="12"/>
        <end position="122"/>
    </location>
</feature>
<dbReference type="AlphaFoldDB" id="A0A2M8J0F6"/>
<evidence type="ECO:0000256" key="5">
    <source>
        <dbReference type="ARBA" id="ARBA00023027"/>
    </source>
</evidence>
<dbReference type="Pfam" id="PF03447">
    <property type="entry name" value="NAD_binding_3"/>
    <property type="match status" value="1"/>
</dbReference>
<comment type="miscellaneous">
    <text evidence="6">The iminoaspartate product is unstable in aqueous solution and can decompose to oxaloacetate and ammonia.</text>
</comment>
<evidence type="ECO:0000313" key="10">
    <source>
        <dbReference type="Proteomes" id="UP000231553"/>
    </source>
</evidence>
<dbReference type="EMBL" id="PGTB01000050">
    <property type="protein sequence ID" value="PJE36245.1"/>
    <property type="molecule type" value="Genomic_DNA"/>
</dbReference>
<evidence type="ECO:0000256" key="6">
    <source>
        <dbReference type="HAMAP-Rule" id="MF_01265"/>
    </source>
</evidence>
<dbReference type="SUPFAM" id="SSF55347">
    <property type="entry name" value="Glyceraldehyde-3-phosphate dehydrogenase-like, C-terminal domain"/>
    <property type="match status" value="1"/>
</dbReference>
<dbReference type="RefSeq" id="WP_100162928.1">
    <property type="nucleotide sequence ID" value="NZ_PGTB01000050.1"/>
</dbReference>
<dbReference type="Gene3D" id="3.40.50.720">
    <property type="entry name" value="NAD(P)-binding Rossmann-like Domain"/>
    <property type="match status" value="1"/>
</dbReference>
<evidence type="ECO:0000256" key="1">
    <source>
        <dbReference type="ARBA" id="ARBA00008331"/>
    </source>
</evidence>
<dbReference type="PANTHER" id="PTHR31873:SF6">
    <property type="entry name" value="ASPARTATE DEHYDROGENASE DOMAIN-CONTAINING PROTEIN"/>
    <property type="match status" value="1"/>
</dbReference>
<evidence type="ECO:0000313" key="9">
    <source>
        <dbReference type="EMBL" id="PJE36245.1"/>
    </source>
</evidence>
<keyword evidence="3 6" id="KW-0521">NADP</keyword>
<comment type="pathway">
    <text evidence="6">Cofactor biosynthesis; NAD(+) biosynthesis; iminoaspartate from L-aspartate (dehydrogenase route): step 1/1.</text>
</comment>
<dbReference type="HAMAP" id="MF_01265">
    <property type="entry name" value="NadX"/>
    <property type="match status" value="1"/>
</dbReference>
<dbReference type="GO" id="GO:0051287">
    <property type="term" value="F:NAD binding"/>
    <property type="evidence" value="ECO:0007669"/>
    <property type="project" value="UniProtKB-UniRule"/>
</dbReference>
<evidence type="ECO:0000259" key="8">
    <source>
        <dbReference type="Pfam" id="PF03447"/>
    </source>
</evidence>
<dbReference type="PANTHER" id="PTHR31873">
    <property type="entry name" value="L-ASPARTATE DEHYDROGENASE-RELATED"/>
    <property type="match status" value="1"/>
</dbReference>
<comment type="catalytic activity">
    <reaction evidence="6">
        <text>L-aspartate + NAD(+) + H2O = oxaloacetate + NH4(+) + NADH + H(+)</text>
        <dbReference type="Rhea" id="RHEA:11788"/>
        <dbReference type="ChEBI" id="CHEBI:15377"/>
        <dbReference type="ChEBI" id="CHEBI:15378"/>
        <dbReference type="ChEBI" id="CHEBI:16452"/>
        <dbReference type="ChEBI" id="CHEBI:28938"/>
        <dbReference type="ChEBI" id="CHEBI:29991"/>
        <dbReference type="ChEBI" id="CHEBI:57540"/>
        <dbReference type="ChEBI" id="CHEBI:57945"/>
        <dbReference type="EC" id="1.4.1.21"/>
    </reaction>
</comment>
<gene>
    <name evidence="6" type="primary">nadX</name>
    <name evidence="9" type="ORF">CVM52_13005</name>
</gene>
<dbReference type="GO" id="GO:0009435">
    <property type="term" value="P:NAD+ biosynthetic process"/>
    <property type="evidence" value="ECO:0007669"/>
    <property type="project" value="UniProtKB-UniRule"/>
</dbReference>
<dbReference type="InterPro" id="IPR005106">
    <property type="entry name" value="Asp/hSer_DH_NAD-bd"/>
</dbReference>
<dbReference type="GO" id="GO:0016639">
    <property type="term" value="F:oxidoreductase activity, acting on the CH-NH2 group of donors, NAD or NADP as acceptor"/>
    <property type="evidence" value="ECO:0007669"/>
    <property type="project" value="UniProtKB-UniRule"/>
</dbReference>
<keyword evidence="5 6" id="KW-0520">NAD</keyword>
<keyword evidence="10" id="KW-1185">Reference proteome</keyword>
<reference evidence="9 10" key="1">
    <citation type="journal article" date="2018" name="Int. J. Syst. Evol. Microbiol.">
        <title>Pseudooceanicola lipolyticus sp. nov., a marine alphaproteobacterium, reclassification of Oceanicola flagellatus as Pseudooceanicola flagellatus comb. nov. and emended description of the genus Pseudooceanicola.</title>
        <authorList>
            <person name="Huang M.-M."/>
            <person name="Guo L.-L."/>
            <person name="Wu Y.-H."/>
            <person name="Lai Q.-L."/>
            <person name="Shao Z.-Z."/>
            <person name="Wang C.-S."/>
            <person name="Wu M."/>
            <person name="Xu X.-W."/>
        </authorList>
    </citation>
    <scope>NUCLEOTIDE SEQUENCE [LARGE SCALE GENOMIC DNA]</scope>
    <source>
        <strain evidence="9 10">157</strain>
    </source>
</reference>
<feature type="domain" description="Aspartate dehydrogenase" evidence="7">
    <location>
        <begin position="171"/>
        <end position="258"/>
    </location>
</feature>
<feature type="active site" evidence="6">
    <location>
        <position position="223"/>
    </location>
</feature>
<feature type="binding site" evidence="6">
    <location>
        <position position="193"/>
    </location>
    <ligand>
        <name>NAD(+)</name>
        <dbReference type="ChEBI" id="CHEBI:57540"/>
    </ligand>
</feature>
<evidence type="ECO:0000256" key="4">
    <source>
        <dbReference type="ARBA" id="ARBA00023002"/>
    </source>
</evidence>
<feature type="binding site" evidence="6">
    <location>
        <position position="125"/>
    </location>
    <ligand>
        <name>NAD(+)</name>
        <dbReference type="ChEBI" id="CHEBI:57540"/>
    </ligand>
</feature>
<dbReference type="NCBIfam" id="NF009825">
    <property type="entry name" value="PRK13302.1"/>
    <property type="match status" value="1"/>
</dbReference>
<keyword evidence="4 6" id="KW-0560">Oxidoreductase</keyword>
<comment type="similarity">
    <text evidence="1 6">Belongs to the L-aspartate dehydrogenase family.</text>
</comment>
<dbReference type="SUPFAM" id="SSF51735">
    <property type="entry name" value="NAD(P)-binding Rossmann-fold domains"/>
    <property type="match status" value="1"/>
</dbReference>
<dbReference type="InterPro" id="IPR002811">
    <property type="entry name" value="Asp_DH"/>
</dbReference>
<dbReference type="PIRSF" id="PIRSF005227">
    <property type="entry name" value="Asp_dh_NAD_syn"/>
    <property type="match status" value="1"/>
</dbReference>
<dbReference type="EC" id="1.4.1.21" evidence="6"/>
<organism evidence="9 10">
    <name type="scientific">Pseudooceanicola lipolyticus</name>
    <dbReference type="NCBI Taxonomy" id="2029104"/>
    <lineage>
        <taxon>Bacteria</taxon>
        <taxon>Pseudomonadati</taxon>
        <taxon>Pseudomonadota</taxon>
        <taxon>Alphaproteobacteria</taxon>
        <taxon>Rhodobacterales</taxon>
        <taxon>Paracoccaceae</taxon>
        <taxon>Pseudooceanicola</taxon>
    </lineage>
</organism>
<dbReference type="OrthoDB" id="8456681at2"/>
<keyword evidence="2 6" id="KW-0662">Pyridine nucleotide biosynthesis</keyword>
<comment type="function">
    <text evidence="6">Specifically catalyzes the NAD or NADP-dependent dehydrogenation of L-aspartate to iminoaspartate.</text>
</comment>
<sequence length="272" mass="27832">MKTPSLKIAVGGFGAIGKAVAAALDAGIPGLELVAVSARDTAAAGDYMARSFSRAYDVLPLEALADGADVVVECCPAHLLDTVARPTLEAGKVMIVISVGALLTNAHLQDIAARTGGRLLVPSGALLGLDAVQAAAQGKIESVRMVTRKPPKGLKGAPAIEKMGLDLDTVTEPVKCYAGSAADAIEGFPANLNVAVALGLAGIGTKHTQLEVWADPTVQRNTHVIEVVSDSANLTLKIENIPSEDNPKTGKITPLSVISTLKRLTAPLVIGA</sequence>
<proteinExistence type="inferred from homology"/>
<protein>
    <recommendedName>
        <fullName evidence="6">L-aspartate dehydrogenase</fullName>
        <ecNumber evidence="6">1.4.1.21</ecNumber>
    </recommendedName>
</protein>
<dbReference type="InterPro" id="IPR011182">
    <property type="entry name" value="L-Asp_DH"/>
</dbReference>
<dbReference type="InterPro" id="IPR020626">
    <property type="entry name" value="Asp_DH_prok"/>
</dbReference>
<dbReference type="UniPathway" id="UPA00253">
    <property type="reaction ID" value="UER00456"/>
</dbReference>
<dbReference type="Gene3D" id="3.30.360.10">
    <property type="entry name" value="Dihydrodipicolinate Reductase, domain 2"/>
    <property type="match status" value="1"/>
</dbReference>
<dbReference type="InterPro" id="IPR036291">
    <property type="entry name" value="NAD(P)-bd_dom_sf"/>
</dbReference>
<dbReference type="GO" id="GO:0033735">
    <property type="term" value="F:aspartate dehydrogenase [NAD(P)+] activity"/>
    <property type="evidence" value="ECO:0007669"/>
    <property type="project" value="UniProtKB-EC"/>
</dbReference>